<dbReference type="Gene3D" id="1.20.120.530">
    <property type="entry name" value="GntR ligand-binding domain-like"/>
    <property type="match status" value="1"/>
</dbReference>
<proteinExistence type="predicted"/>
<dbReference type="SMART" id="SM00895">
    <property type="entry name" value="FCD"/>
    <property type="match status" value="1"/>
</dbReference>
<keyword evidence="2" id="KW-0238">DNA-binding</keyword>
<dbReference type="PANTHER" id="PTHR43537:SF5">
    <property type="entry name" value="UXU OPERON TRANSCRIPTIONAL REGULATOR"/>
    <property type="match status" value="1"/>
</dbReference>
<dbReference type="GO" id="GO:0003700">
    <property type="term" value="F:DNA-binding transcription factor activity"/>
    <property type="evidence" value="ECO:0007669"/>
    <property type="project" value="InterPro"/>
</dbReference>
<evidence type="ECO:0000259" key="4">
    <source>
        <dbReference type="PROSITE" id="PS50949"/>
    </source>
</evidence>
<dbReference type="InterPro" id="IPR011711">
    <property type="entry name" value="GntR_C"/>
</dbReference>
<dbReference type="CDD" id="cd07377">
    <property type="entry name" value="WHTH_GntR"/>
    <property type="match status" value="1"/>
</dbReference>
<dbReference type="SUPFAM" id="SSF46785">
    <property type="entry name" value="Winged helix' DNA-binding domain"/>
    <property type="match status" value="1"/>
</dbReference>
<dbReference type="Gene3D" id="1.10.10.10">
    <property type="entry name" value="Winged helix-like DNA-binding domain superfamily/Winged helix DNA-binding domain"/>
    <property type="match status" value="1"/>
</dbReference>
<keyword evidence="3" id="KW-0804">Transcription</keyword>
<dbReference type="PANTHER" id="PTHR43537">
    <property type="entry name" value="TRANSCRIPTIONAL REGULATOR, GNTR FAMILY"/>
    <property type="match status" value="1"/>
</dbReference>
<dbReference type="Pfam" id="PF00392">
    <property type="entry name" value="GntR"/>
    <property type="match status" value="1"/>
</dbReference>
<dbReference type="SMART" id="SM00345">
    <property type="entry name" value="HTH_GNTR"/>
    <property type="match status" value="1"/>
</dbReference>
<dbReference type="PRINTS" id="PR00035">
    <property type="entry name" value="HTHGNTR"/>
</dbReference>
<dbReference type="Pfam" id="PF07729">
    <property type="entry name" value="FCD"/>
    <property type="match status" value="1"/>
</dbReference>
<dbReference type="InterPro" id="IPR008920">
    <property type="entry name" value="TF_FadR/GntR_C"/>
</dbReference>
<dbReference type="PROSITE" id="PS50949">
    <property type="entry name" value="HTH_GNTR"/>
    <property type="match status" value="1"/>
</dbReference>
<dbReference type="InterPro" id="IPR036388">
    <property type="entry name" value="WH-like_DNA-bd_sf"/>
</dbReference>
<sequence length="256" mass="28135">MQSAGHSASDPRFDVVRVPKASDVLAAEVRERILSGEFVEGMALPPERQLVDQTGLSRATVREALRILEVERLVRIRPGRGGGAFVHRPGHESVANTVRLVIRGQQIRLEALHETREAIEPTCAALAAKRRTSADLAELDAAHAELVAADEDIPRFLRANVRWHTAVAKAGDNELLIGFMTALSQSIYAATDIDQFMDAEIREVTARAHARITEAIRSQDGPAAMRRMTRHVCGFARAAAEVDQRQRVELPEADSD</sequence>
<evidence type="ECO:0000256" key="3">
    <source>
        <dbReference type="ARBA" id="ARBA00023163"/>
    </source>
</evidence>
<dbReference type="GO" id="GO:0003677">
    <property type="term" value="F:DNA binding"/>
    <property type="evidence" value="ECO:0007669"/>
    <property type="project" value="UniProtKB-KW"/>
</dbReference>
<dbReference type="InterPro" id="IPR036390">
    <property type="entry name" value="WH_DNA-bd_sf"/>
</dbReference>
<reference evidence="5" key="1">
    <citation type="submission" date="2022-10" db="EMBL/GenBank/DDBJ databases">
        <title>The complete genomes of actinobacterial strains from the NBC collection.</title>
        <authorList>
            <person name="Joergensen T.S."/>
            <person name="Alvarez Arevalo M."/>
            <person name="Sterndorff E.B."/>
            <person name="Faurdal D."/>
            <person name="Vuksanovic O."/>
            <person name="Mourched A.-S."/>
            <person name="Charusanti P."/>
            <person name="Shaw S."/>
            <person name="Blin K."/>
            <person name="Weber T."/>
        </authorList>
    </citation>
    <scope>NUCLEOTIDE SEQUENCE</scope>
    <source>
        <strain evidence="5">NBC_00093</strain>
    </source>
</reference>
<dbReference type="AlphaFoldDB" id="A0AAU2ADM5"/>
<evidence type="ECO:0000313" key="5">
    <source>
        <dbReference type="EMBL" id="WTT22816.1"/>
    </source>
</evidence>
<evidence type="ECO:0000256" key="2">
    <source>
        <dbReference type="ARBA" id="ARBA00023125"/>
    </source>
</evidence>
<name>A0AAU2ADM5_9ACTN</name>
<dbReference type="SUPFAM" id="SSF48008">
    <property type="entry name" value="GntR ligand-binding domain-like"/>
    <property type="match status" value="1"/>
</dbReference>
<feature type="domain" description="HTH gntR-type" evidence="4">
    <location>
        <begin position="19"/>
        <end position="89"/>
    </location>
</feature>
<gene>
    <name evidence="5" type="ORF">OHA22_48370</name>
</gene>
<evidence type="ECO:0000256" key="1">
    <source>
        <dbReference type="ARBA" id="ARBA00023015"/>
    </source>
</evidence>
<protein>
    <submittedName>
        <fullName evidence="5">FCD domain-containing protein</fullName>
    </submittedName>
</protein>
<dbReference type="EMBL" id="CP108222">
    <property type="protein sequence ID" value="WTT22816.1"/>
    <property type="molecule type" value="Genomic_DNA"/>
</dbReference>
<dbReference type="InterPro" id="IPR000524">
    <property type="entry name" value="Tscrpt_reg_HTH_GntR"/>
</dbReference>
<organism evidence="5">
    <name type="scientific">Streptomyces sp. NBC_00093</name>
    <dbReference type="NCBI Taxonomy" id="2975649"/>
    <lineage>
        <taxon>Bacteria</taxon>
        <taxon>Bacillati</taxon>
        <taxon>Actinomycetota</taxon>
        <taxon>Actinomycetes</taxon>
        <taxon>Kitasatosporales</taxon>
        <taxon>Streptomycetaceae</taxon>
        <taxon>Streptomyces</taxon>
    </lineage>
</organism>
<keyword evidence="1" id="KW-0805">Transcription regulation</keyword>
<accession>A0AAU2ADM5</accession>